<dbReference type="InterPro" id="IPR010648">
    <property type="entry name" value="UPF0270"/>
</dbReference>
<name>A0A562QHZ8_9PSED</name>
<dbReference type="SUPFAM" id="SSF118001">
    <property type="entry name" value="YehU-like"/>
    <property type="match status" value="1"/>
</dbReference>
<sequence>MLIPYDMLNHDTLANLLEDFVTREGTDNGDETPLDIRVARARRALEQGEAVIVFEPDSGQCQLMLRRDVPKEWLTEPGKEEI</sequence>
<proteinExistence type="inferred from homology"/>
<comment type="caution">
    <text evidence="2">The sequence shown here is derived from an EMBL/GenBank/DDBJ whole genome shotgun (WGS) entry which is preliminary data.</text>
</comment>
<organism evidence="2 3">
    <name type="scientific">Pseudomonas duriflava</name>
    <dbReference type="NCBI Taxonomy" id="459528"/>
    <lineage>
        <taxon>Bacteria</taxon>
        <taxon>Pseudomonadati</taxon>
        <taxon>Pseudomonadota</taxon>
        <taxon>Gammaproteobacteria</taxon>
        <taxon>Pseudomonadales</taxon>
        <taxon>Pseudomonadaceae</taxon>
        <taxon>Pseudomonas</taxon>
    </lineage>
</organism>
<dbReference type="Pfam" id="PF06794">
    <property type="entry name" value="UPF0270"/>
    <property type="match status" value="1"/>
</dbReference>
<dbReference type="Proteomes" id="UP000316905">
    <property type="component" value="Unassembled WGS sequence"/>
</dbReference>
<dbReference type="PIRSF" id="PIRSF006169">
    <property type="entry name" value="UCP006169"/>
    <property type="match status" value="1"/>
</dbReference>
<dbReference type="NCBIfam" id="NF001441">
    <property type="entry name" value="PRK00304.1"/>
    <property type="match status" value="1"/>
</dbReference>
<evidence type="ECO:0000313" key="3">
    <source>
        <dbReference type="Proteomes" id="UP000316905"/>
    </source>
</evidence>
<dbReference type="EMBL" id="VLKY01000004">
    <property type="protein sequence ID" value="TWI55676.1"/>
    <property type="molecule type" value="Genomic_DNA"/>
</dbReference>
<dbReference type="Gene3D" id="1.10.10.610">
    <property type="entry name" value="YehU-like"/>
    <property type="match status" value="1"/>
</dbReference>
<gene>
    <name evidence="2" type="ORF">IQ22_01609</name>
</gene>
<keyword evidence="3" id="KW-1185">Reference proteome</keyword>
<dbReference type="InterPro" id="IPR036685">
    <property type="entry name" value="YehU-like_sf"/>
</dbReference>
<accession>A0A562QHZ8</accession>
<comment type="similarity">
    <text evidence="1">Belongs to the UPF0270 family.</text>
</comment>
<dbReference type="RefSeq" id="WP_145140567.1">
    <property type="nucleotide sequence ID" value="NZ_VLKY01000004.1"/>
</dbReference>
<dbReference type="AlphaFoldDB" id="A0A562QHZ8"/>
<evidence type="ECO:0000313" key="2">
    <source>
        <dbReference type="EMBL" id="TWI55676.1"/>
    </source>
</evidence>
<evidence type="ECO:0000256" key="1">
    <source>
        <dbReference type="ARBA" id="ARBA00006450"/>
    </source>
</evidence>
<dbReference type="OrthoDB" id="6120729at2"/>
<protein>
    <submittedName>
        <fullName evidence="2">Uncharacterized protein</fullName>
    </submittedName>
</protein>
<reference evidence="2 3" key="1">
    <citation type="journal article" date="2015" name="Stand. Genomic Sci.">
        <title>Genomic Encyclopedia of Bacterial and Archaeal Type Strains, Phase III: the genomes of soil and plant-associated and newly described type strains.</title>
        <authorList>
            <person name="Whitman W.B."/>
            <person name="Woyke T."/>
            <person name="Klenk H.P."/>
            <person name="Zhou Y."/>
            <person name="Lilburn T.G."/>
            <person name="Beck B.J."/>
            <person name="De Vos P."/>
            <person name="Vandamme P."/>
            <person name="Eisen J.A."/>
            <person name="Garrity G."/>
            <person name="Hugenholtz P."/>
            <person name="Kyrpides N.C."/>
        </authorList>
    </citation>
    <scope>NUCLEOTIDE SEQUENCE [LARGE SCALE GENOMIC DNA]</scope>
    <source>
        <strain evidence="2 3">CGMCC 1.6858</strain>
    </source>
</reference>